<dbReference type="Pfam" id="PF02023">
    <property type="entry name" value="SCAN"/>
    <property type="match status" value="1"/>
</dbReference>
<dbReference type="CDD" id="cd07936">
    <property type="entry name" value="SCAN"/>
    <property type="match status" value="1"/>
</dbReference>
<feature type="region of interest" description="Disordered" evidence="4">
    <location>
        <begin position="197"/>
        <end position="225"/>
    </location>
</feature>
<dbReference type="AlphaFoldDB" id="A0A8C0IT24"/>
<dbReference type="Gene3D" id="1.10.4020.10">
    <property type="entry name" value="DNA breaking-rejoining enzymes"/>
    <property type="match status" value="1"/>
</dbReference>
<keyword evidence="3" id="KW-0539">Nucleus</keyword>
<dbReference type="InterPro" id="IPR050916">
    <property type="entry name" value="SCAN-C2H2_zinc_finger"/>
</dbReference>
<feature type="region of interest" description="Disordered" evidence="4">
    <location>
        <begin position="238"/>
        <end position="275"/>
    </location>
</feature>
<sequence>MRRDKPQERAASWPADHIKVLIALWAEAATSHDLSSRGRNRVVYDGISQRLAELGIYRTGDQCREKMKGLKVTYRKAKENNAAGRPPMRCPFYEEMDQIMQRCDSTRSSLLAESGEGPGAVDRQEGTAALENWGAPSFEPWDSQATAAFEHWESQASASDHWGSQAAASESQGAEELGYVLPEAQALLGEVQAVQVKEEEASGDELPPEPDPSPSASAEPQPASRKLVSALDRLVHLRARKRKTREDGPLETPRGPSQKHGRSQLELKRARRTGAWRAEERQSLAEFIQHDREMRREDREFQAQLLEKLFQKQLEMIHASLDASEAGDGAKVKGTVLHHHDTETQRQRFRGFRYQEAEGPREVYGRLWELSHRWLQPETHTKEQMLELLVLEQFLSLLPEEMQSWVQERGPESGQEAVALAEDFQLVPQKPRWLPQARVPAQEGARDVGAAQRAPLAERQRAPQGASGQENGWNGGLLAATPGTLLVRRPSLGATETAAPQPLCNRVGSRQGQQVENGLEPRQSTGHLRQAEKNAVPVPRPAAGKTTELCSAGLGGHVGTDSMPQGRATIQGGSSISEAQNGVTQLPVPCAPCEQQTPAGLVRMECTSSKGGRTCSALPRSAGCESPGLDGPLLGALLETSLDSPWDREGSADRALESGVACPGAQPRCLGCTVLRADLDATREELRITQASTLYGLSGTHLQGLAEALGTISRILNDRRLTMTKPPWGATESPSVALPQQTHLS</sequence>
<feature type="domain" description="SCAN box" evidence="5">
    <location>
        <begin position="346"/>
        <end position="425"/>
    </location>
</feature>
<dbReference type="InterPro" id="IPR044822">
    <property type="entry name" value="Myb_DNA-bind_4"/>
</dbReference>
<accession>A0A8C0IT24</accession>
<dbReference type="InterPro" id="IPR003309">
    <property type="entry name" value="SCAN_dom"/>
</dbReference>
<evidence type="ECO:0000313" key="7">
    <source>
        <dbReference type="Proteomes" id="UP000694404"/>
    </source>
</evidence>
<feature type="compositionally biased region" description="Polar residues" evidence="4">
    <location>
        <begin position="732"/>
        <end position="745"/>
    </location>
</feature>
<evidence type="ECO:0000256" key="4">
    <source>
        <dbReference type="SAM" id="MobiDB-lite"/>
    </source>
</evidence>
<dbReference type="Pfam" id="PF13837">
    <property type="entry name" value="Myb_DNA-bind_4"/>
    <property type="match status" value="1"/>
</dbReference>
<evidence type="ECO:0000259" key="5">
    <source>
        <dbReference type="PROSITE" id="PS50804"/>
    </source>
</evidence>
<feature type="region of interest" description="Disordered" evidence="4">
    <location>
        <begin position="496"/>
        <end position="572"/>
    </location>
</feature>
<evidence type="ECO:0000256" key="3">
    <source>
        <dbReference type="ARBA" id="ARBA00023242"/>
    </source>
</evidence>
<dbReference type="PANTHER" id="PTHR45935:SF15">
    <property type="entry name" value="SCAN BOX DOMAIN-CONTAINING PROTEIN"/>
    <property type="match status" value="1"/>
</dbReference>
<feature type="region of interest" description="Disordered" evidence="4">
    <location>
        <begin position="435"/>
        <end position="477"/>
    </location>
</feature>
<dbReference type="GeneTree" id="ENSGT00940000154715"/>
<name>A0A8C0IT24_CHEAB</name>
<proteinExistence type="inferred from homology"/>
<dbReference type="Gene3D" id="1.10.10.60">
    <property type="entry name" value="Homeodomain-like"/>
    <property type="match status" value="1"/>
</dbReference>
<dbReference type="PROSITE" id="PS50804">
    <property type="entry name" value="SCAN_BOX"/>
    <property type="match status" value="1"/>
</dbReference>
<feature type="region of interest" description="Disordered" evidence="4">
    <location>
        <begin position="724"/>
        <end position="745"/>
    </location>
</feature>
<dbReference type="Ensembl" id="ENSCABT00000020535.1">
    <property type="protein sequence ID" value="ENSCABP00000018749.1"/>
    <property type="gene ID" value="ENSCABG00000013851.1"/>
</dbReference>
<dbReference type="FunFam" id="1.10.4020.10:FF:000001">
    <property type="entry name" value="zinc finger protein 263 isoform X1"/>
    <property type="match status" value="1"/>
</dbReference>
<dbReference type="SMART" id="SM00431">
    <property type="entry name" value="SCAN"/>
    <property type="match status" value="1"/>
</dbReference>
<keyword evidence="7" id="KW-1185">Reference proteome</keyword>
<evidence type="ECO:0000256" key="1">
    <source>
        <dbReference type="ARBA" id="ARBA00003767"/>
    </source>
</evidence>
<feature type="compositionally biased region" description="Polar residues" evidence="4">
    <location>
        <begin position="508"/>
        <end position="527"/>
    </location>
</feature>
<dbReference type="PANTHER" id="PTHR45935">
    <property type="entry name" value="PROTEIN ZBED8-RELATED"/>
    <property type="match status" value="1"/>
</dbReference>
<evidence type="ECO:0000313" key="6">
    <source>
        <dbReference type="Ensembl" id="ENSCABP00000018749.1"/>
    </source>
</evidence>
<reference evidence="6" key="2">
    <citation type="submission" date="2025-09" db="UniProtKB">
        <authorList>
            <consortium name="Ensembl"/>
        </authorList>
    </citation>
    <scope>IDENTIFICATION</scope>
</reference>
<dbReference type="SUPFAM" id="SSF47353">
    <property type="entry name" value="Retrovirus capsid dimerization domain-like"/>
    <property type="match status" value="1"/>
</dbReference>
<protein>
    <recommendedName>
        <fullName evidence="5">SCAN box domain-containing protein</fullName>
    </recommendedName>
</protein>
<comment type="function">
    <text evidence="1">May be involved in transcriptional regulation.</text>
</comment>
<comment type="similarity">
    <text evidence="2">Belongs to the krueppel C2H2-type zinc-finger protein family.</text>
</comment>
<organism evidence="6 7">
    <name type="scientific">Chelonoidis abingdonii</name>
    <name type="common">Abingdon island giant tortoise</name>
    <name type="synonym">Testudo abingdonii</name>
    <dbReference type="NCBI Taxonomy" id="106734"/>
    <lineage>
        <taxon>Eukaryota</taxon>
        <taxon>Metazoa</taxon>
        <taxon>Chordata</taxon>
        <taxon>Craniata</taxon>
        <taxon>Vertebrata</taxon>
        <taxon>Euteleostomi</taxon>
        <taxon>Archelosauria</taxon>
        <taxon>Testudinata</taxon>
        <taxon>Testudines</taxon>
        <taxon>Cryptodira</taxon>
        <taxon>Durocryptodira</taxon>
        <taxon>Testudinoidea</taxon>
        <taxon>Testudinidae</taxon>
        <taxon>Chelonoidis</taxon>
    </lineage>
</organism>
<dbReference type="Proteomes" id="UP000694404">
    <property type="component" value="Unplaced"/>
</dbReference>
<evidence type="ECO:0000256" key="2">
    <source>
        <dbReference type="ARBA" id="ARBA00006991"/>
    </source>
</evidence>
<feature type="compositionally biased region" description="Low complexity" evidence="4">
    <location>
        <begin position="214"/>
        <end position="224"/>
    </location>
</feature>
<dbReference type="InterPro" id="IPR038269">
    <property type="entry name" value="SCAN_sf"/>
</dbReference>
<reference evidence="6" key="1">
    <citation type="submission" date="2025-08" db="UniProtKB">
        <authorList>
            <consortium name="Ensembl"/>
        </authorList>
    </citation>
    <scope>IDENTIFICATION</scope>
</reference>